<reference evidence="2" key="1">
    <citation type="journal article" date="2019" name="Int. J. Syst. Evol. Microbiol.">
        <title>The Global Catalogue of Microorganisms (GCM) 10K type strain sequencing project: providing services to taxonomists for standard genome sequencing and annotation.</title>
        <authorList>
            <consortium name="The Broad Institute Genomics Platform"/>
            <consortium name="The Broad Institute Genome Sequencing Center for Infectious Disease"/>
            <person name="Wu L."/>
            <person name="Ma J."/>
        </authorList>
    </citation>
    <scope>NUCLEOTIDE SEQUENCE [LARGE SCALE GENOMIC DNA]</scope>
    <source>
        <strain evidence="2">KCTC 42586</strain>
    </source>
</reference>
<sequence length="91" mass="9677">MTREPRYALLKPHTLRDLMTRTADGSEISGRALATAVGIPHGTIDGLLNGTTRTQPAPVARAICRVIGIDVGCLWAETGRKVPDDNAETPA</sequence>
<organism evidence="1 2">
    <name type="scientific">Streptomyces coerulescens</name>
    <dbReference type="NCBI Taxonomy" id="29304"/>
    <lineage>
        <taxon>Bacteria</taxon>
        <taxon>Bacillati</taxon>
        <taxon>Actinomycetota</taxon>
        <taxon>Actinomycetes</taxon>
        <taxon>Kitasatosporales</taxon>
        <taxon>Streptomycetaceae</taxon>
        <taxon>Streptomyces</taxon>
    </lineage>
</organism>
<comment type="caution">
    <text evidence="1">The sequence shown here is derived from an EMBL/GenBank/DDBJ whole genome shotgun (WGS) entry which is preliminary data.</text>
</comment>
<proteinExistence type="predicted"/>
<dbReference type="Proteomes" id="UP001596263">
    <property type="component" value="Unassembled WGS sequence"/>
</dbReference>
<evidence type="ECO:0000313" key="2">
    <source>
        <dbReference type="Proteomes" id="UP001596263"/>
    </source>
</evidence>
<keyword evidence="2" id="KW-1185">Reference proteome</keyword>
<protein>
    <submittedName>
        <fullName evidence="1">Helix-turn-helix domain-containing protein</fullName>
    </submittedName>
</protein>
<dbReference type="RefSeq" id="WP_359407205.1">
    <property type="nucleotide sequence ID" value="NZ_JBHSKM010000019.1"/>
</dbReference>
<gene>
    <name evidence="1" type="ORF">ACFPQ9_25870</name>
</gene>
<name>A0ABW0CRF3_STRCD</name>
<dbReference type="SUPFAM" id="SSF47413">
    <property type="entry name" value="lambda repressor-like DNA-binding domains"/>
    <property type="match status" value="1"/>
</dbReference>
<dbReference type="EMBL" id="JBHSKM010000019">
    <property type="protein sequence ID" value="MFC5217270.1"/>
    <property type="molecule type" value="Genomic_DNA"/>
</dbReference>
<accession>A0ABW0CRF3</accession>
<dbReference type="InterPro" id="IPR010982">
    <property type="entry name" value="Lambda_DNA-bd_dom_sf"/>
</dbReference>
<evidence type="ECO:0000313" key="1">
    <source>
        <dbReference type="EMBL" id="MFC5217270.1"/>
    </source>
</evidence>